<feature type="chain" id="PRO_5038537979" description="FrrB" evidence="1">
    <location>
        <begin position="27"/>
        <end position="237"/>
    </location>
</feature>
<comment type="caution">
    <text evidence="2">The sequence shown here is derived from an EMBL/GenBank/DDBJ whole genome shotgun (WGS) entry which is preliminary data.</text>
</comment>
<evidence type="ECO:0000256" key="1">
    <source>
        <dbReference type="SAM" id="SignalP"/>
    </source>
</evidence>
<dbReference type="AlphaFoldDB" id="A0A9D2GZN6"/>
<dbReference type="EMBL" id="DXAV01000081">
    <property type="protein sequence ID" value="HIZ92357.1"/>
    <property type="molecule type" value="Genomic_DNA"/>
</dbReference>
<keyword evidence="1" id="KW-0732">Signal</keyword>
<evidence type="ECO:0000313" key="3">
    <source>
        <dbReference type="Proteomes" id="UP000824108"/>
    </source>
</evidence>
<accession>A0A9D2GZN6</accession>
<sequence>METKINAKRVFLMALVTASMSTALMAQDKVEASAGADIVSSYIWRGTNCGGVSIQPNLSIGYKGLSLGAWGSVGIDQNDTKEFDFTLGYAYKGFSAAITDYWFFPSDATLQKGYFKYGAHNTQHVFEGTLAYDFGVMGIAWNTNFAGNDYYNADGKRSYSTYIALTAPFKLGGLEWTAEVGLTPWEGLYADKFNVTNLTLAAAKEIPITSKFSLPLFAQVTFNPYTQGAYFVFGLSL</sequence>
<dbReference type="Proteomes" id="UP000824108">
    <property type="component" value="Unassembled WGS sequence"/>
</dbReference>
<evidence type="ECO:0008006" key="4">
    <source>
        <dbReference type="Google" id="ProtNLM"/>
    </source>
</evidence>
<protein>
    <recommendedName>
        <fullName evidence="4">FrrB</fullName>
    </recommendedName>
</protein>
<name>A0A9D2GZN6_9BACE</name>
<gene>
    <name evidence="2" type="ORF">H9807_09640</name>
</gene>
<reference evidence="2" key="2">
    <citation type="submission" date="2021-04" db="EMBL/GenBank/DDBJ databases">
        <authorList>
            <person name="Gilroy R."/>
        </authorList>
    </citation>
    <scope>NUCLEOTIDE SEQUENCE</scope>
    <source>
        <strain evidence="2">CHK118-2852</strain>
    </source>
</reference>
<evidence type="ECO:0000313" key="2">
    <source>
        <dbReference type="EMBL" id="HIZ92357.1"/>
    </source>
</evidence>
<organism evidence="2 3">
    <name type="scientific">Candidatus Bacteroides merdavium</name>
    <dbReference type="NCBI Taxonomy" id="2838472"/>
    <lineage>
        <taxon>Bacteria</taxon>
        <taxon>Pseudomonadati</taxon>
        <taxon>Bacteroidota</taxon>
        <taxon>Bacteroidia</taxon>
        <taxon>Bacteroidales</taxon>
        <taxon>Bacteroidaceae</taxon>
        <taxon>Bacteroides</taxon>
    </lineage>
</organism>
<reference evidence="2" key="1">
    <citation type="journal article" date="2021" name="PeerJ">
        <title>Extensive microbial diversity within the chicken gut microbiome revealed by metagenomics and culture.</title>
        <authorList>
            <person name="Gilroy R."/>
            <person name="Ravi A."/>
            <person name="Getino M."/>
            <person name="Pursley I."/>
            <person name="Horton D.L."/>
            <person name="Alikhan N.F."/>
            <person name="Baker D."/>
            <person name="Gharbi K."/>
            <person name="Hall N."/>
            <person name="Watson M."/>
            <person name="Adriaenssens E.M."/>
            <person name="Foster-Nyarko E."/>
            <person name="Jarju S."/>
            <person name="Secka A."/>
            <person name="Antonio M."/>
            <person name="Oren A."/>
            <person name="Chaudhuri R.R."/>
            <person name="La Ragione R."/>
            <person name="Hildebrand F."/>
            <person name="Pallen M.J."/>
        </authorList>
    </citation>
    <scope>NUCLEOTIDE SEQUENCE</scope>
    <source>
        <strain evidence="2">CHK118-2852</strain>
    </source>
</reference>
<feature type="signal peptide" evidence="1">
    <location>
        <begin position="1"/>
        <end position="26"/>
    </location>
</feature>
<proteinExistence type="predicted"/>